<feature type="transmembrane region" description="Helical" evidence="1">
    <location>
        <begin position="432"/>
        <end position="449"/>
    </location>
</feature>
<gene>
    <name evidence="2" type="ORF">XYCOK13_23410</name>
</gene>
<dbReference type="EMBL" id="BOVK01000029">
    <property type="protein sequence ID" value="GIQ69517.1"/>
    <property type="molecule type" value="Genomic_DNA"/>
</dbReference>
<feature type="transmembrane region" description="Helical" evidence="1">
    <location>
        <begin position="379"/>
        <end position="402"/>
    </location>
</feature>
<feature type="transmembrane region" description="Helical" evidence="1">
    <location>
        <begin position="56"/>
        <end position="75"/>
    </location>
</feature>
<dbReference type="AlphaFoldDB" id="A0A8J4M318"/>
<keyword evidence="1" id="KW-0812">Transmembrane</keyword>
<reference evidence="2" key="1">
    <citation type="submission" date="2021-04" db="EMBL/GenBank/DDBJ databases">
        <title>Draft genome sequence of Xylanibacillus composti strain K13.</title>
        <authorList>
            <person name="Uke A."/>
            <person name="Chhe C."/>
            <person name="Baramee S."/>
            <person name="Kosugi A."/>
        </authorList>
    </citation>
    <scope>NUCLEOTIDE SEQUENCE</scope>
    <source>
        <strain evidence="2">K13</strain>
    </source>
</reference>
<feature type="transmembrane region" description="Helical" evidence="1">
    <location>
        <begin position="242"/>
        <end position="261"/>
    </location>
</feature>
<keyword evidence="1" id="KW-0472">Membrane</keyword>
<feature type="transmembrane region" description="Helical" evidence="1">
    <location>
        <begin position="346"/>
        <end position="367"/>
    </location>
</feature>
<evidence type="ECO:0000313" key="3">
    <source>
        <dbReference type="Proteomes" id="UP000677918"/>
    </source>
</evidence>
<keyword evidence="1" id="KW-1133">Transmembrane helix</keyword>
<feature type="transmembrane region" description="Helical" evidence="1">
    <location>
        <begin position="273"/>
        <end position="292"/>
    </location>
</feature>
<feature type="transmembrane region" description="Helical" evidence="1">
    <location>
        <begin position="200"/>
        <end position="221"/>
    </location>
</feature>
<keyword evidence="3" id="KW-1185">Reference proteome</keyword>
<feature type="transmembrane region" description="Helical" evidence="1">
    <location>
        <begin position="32"/>
        <end position="50"/>
    </location>
</feature>
<feature type="transmembrane region" description="Helical" evidence="1">
    <location>
        <begin position="125"/>
        <end position="150"/>
    </location>
</feature>
<comment type="caution">
    <text evidence="2">The sequence shown here is derived from an EMBL/GenBank/DDBJ whole genome shotgun (WGS) entry which is preliminary data.</text>
</comment>
<proteinExistence type="predicted"/>
<feature type="transmembrane region" description="Helical" evidence="1">
    <location>
        <begin position="87"/>
        <end position="105"/>
    </location>
</feature>
<protein>
    <submittedName>
        <fullName evidence="2">Uncharacterized protein</fullName>
    </submittedName>
</protein>
<dbReference type="Proteomes" id="UP000677918">
    <property type="component" value="Unassembled WGS sequence"/>
</dbReference>
<organism evidence="2 3">
    <name type="scientific">Xylanibacillus composti</name>
    <dbReference type="NCBI Taxonomy" id="1572762"/>
    <lineage>
        <taxon>Bacteria</taxon>
        <taxon>Bacillati</taxon>
        <taxon>Bacillota</taxon>
        <taxon>Bacilli</taxon>
        <taxon>Bacillales</taxon>
        <taxon>Paenibacillaceae</taxon>
        <taxon>Xylanibacillus</taxon>
    </lineage>
</organism>
<accession>A0A8J4M318</accession>
<dbReference type="RefSeq" id="WP_213412320.1">
    <property type="nucleotide sequence ID" value="NZ_BOVK01000029.1"/>
</dbReference>
<evidence type="ECO:0000313" key="2">
    <source>
        <dbReference type="EMBL" id="GIQ69517.1"/>
    </source>
</evidence>
<name>A0A8J4M318_9BACL</name>
<feature type="transmembrane region" description="Helical" evidence="1">
    <location>
        <begin position="313"/>
        <end position="334"/>
    </location>
</feature>
<sequence length="450" mass="50098">MNVSVQTRGGLFTLFLVMYMTSIFIQHRILDGLLAATAVLSLIVSFKGGGRVYQTISIVFLLLGGILALLAGGGIRQFLHAFTTNALLVSLLYVLPFMNHIMIAGRYDRQILSMLKANVRNARQLYVRTSILTYALSLFIFLSAIPTAFRTVKDLHIQQSAQFVHRFASRVILRTFSAATVWSPVEVFIAVAVAATKVSYITLFPWLIGFSVFMLLLDWIWNLRLGKTPISFARKPTRQLQLRPLAILFAVLFLFIFSGYSLSRVLHTDFFDAVILLIIPFTLIWSLLIGRFKRFVAYNRLAWSRHLGSMQNFVLLFVSLGVFSAMVQQTDWIVTAQEALLGKLAAMPLVLFLLMQMVSLTAALLGLHPLVTLSLMGVFIQPLLTVLNPVSLAIVLLTANLANDSSGTFNTTVTLMSEQTGENPYRITARNIGYALVYGWAGVALGYLLL</sequence>
<evidence type="ECO:0000256" key="1">
    <source>
        <dbReference type="SAM" id="Phobius"/>
    </source>
</evidence>
<feature type="transmembrane region" description="Helical" evidence="1">
    <location>
        <begin position="6"/>
        <end position="25"/>
    </location>
</feature>